<dbReference type="GO" id="GO:0016747">
    <property type="term" value="F:acyltransferase activity, transferring groups other than amino-acyl groups"/>
    <property type="evidence" value="ECO:0007669"/>
    <property type="project" value="InterPro"/>
</dbReference>
<dbReference type="PROSITE" id="PS51186">
    <property type="entry name" value="GNAT"/>
    <property type="match status" value="1"/>
</dbReference>
<gene>
    <name evidence="2" type="ORF">LMG22037_00744</name>
    <name evidence="3" type="ORF">LMG9964_01279</name>
</gene>
<keyword evidence="2" id="KW-0012">Acyltransferase</keyword>
<keyword evidence="2" id="KW-0808">Transferase</keyword>
<proteinExistence type="predicted"/>
<evidence type="ECO:0000259" key="1">
    <source>
        <dbReference type="PROSITE" id="PS51186"/>
    </source>
</evidence>
<evidence type="ECO:0000313" key="5">
    <source>
        <dbReference type="Proteomes" id="UP000494249"/>
    </source>
</evidence>
<evidence type="ECO:0000313" key="4">
    <source>
        <dbReference type="Proteomes" id="UP000494102"/>
    </source>
</evidence>
<dbReference type="Proteomes" id="UP000494249">
    <property type="component" value="Unassembled WGS sequence"/>
</dbReference>
<protein>
    <submittedName>
        <fullName evidence="2">Acetyltransferase</fullName>
        <ecNumber evidence="2">2.3.1.-</ecNumber>
    </submittedName>
</protein>
<dbReference type="AlphaFoldDB" id="A0A6J4ZZA0"/>
<dbReference type="RefSeq" id="WP_035477603.1">
    <property type="nucleotide sequence ID" value="NZ_CADFGL010000003.1"/>
</dbReference>
<dbReference type="PANTHER" id="PTHR43792:SF16">
    <property type="entry name" value="N-ACETYLTRANSFERASE DOMAIN-CONTAINING PROTEIN"/>
    <property type="match status" value="1"/>
</dbReference>
<dbReference type="InterPro" id="IPR000182">
    <property type="entry name" value="GNAT_dom"/>
</dbReference>
<dbReference type="SUPFAM" id="SSF55729">
    <property type="entry name" value="Acyl-CoA N-acyltransferases (Nat)"/>
    <property type="match status" value="1"/>
</dbReference>
<dbReference type="InterPro" id="IPR051531">
    <property type="entry name" value="N-acetyltransferase"/>
</dbReference>
<dbReference type="Gene3D" id="3.40.630.30">
    <property type="match status" value="1"/>
</dbReference>
<dbReference type="EMBL" id="CADIKB010000002">
    <property type="protein sequence ID" value="CAB3647650.1"/>
    <property type="molecule type" value="Genomic_DNA"/>
</dbReference>
<dbReference type="InterPro" id="IPR016181">
    <property type="entry name" value="Acyl_CoA_acyltransferase"/>
</dbReference>
<sequence>MPTQPLTLTTPRLTLRPHTRDDFPDSLAMWSDPEVARHIGGKPFTHEEVWARLLRYVGHWTLLGFGYWVVRETQTGRFVGEVGFADFQREIEPALTGTPEIGWALSPAMHGKGYAIEAVQAAVDWADEEWPGAQTACIIAPENEASLRVAHKAGYREQIRTTYKGQPTIMFRRPPRAAA</sequence>
<dbReference type="Proteomes" id="UP000494102">
    <property type="component" value="Unassembled WGS sequence"/>
</dbReference>
<feature type="domain" description="N-acetyltransferase" evidence="1">
    <location>
        <begin position="13"/>
        <end position="175"/>
    </location>
</feature>
<organism evidence="2 5">
    <name type="scientific">Paraburkholderia phenoliruptrix</name>
    <dbReference type="NCBI Taxonomy" id="252970"/>
    <lineage>
        <taxon>Bacteria</taxon>
        <taxon>Pseudomonadati</taxon>
        <taxon>Pseudomonadota</taxon>
        <taxon>Betaproteobacteria</taxon>
        <taxon>Burkholderiales</taxon>
        <taxon>Burkholderiaceae</taxon>
        <taxon>Paraburkholderia</taxon>
    </lineage>
</organism>
<accession>A0A6J4ZZA0</accession>
<evidence type="ECO:0000313" key="3">
    <source>
        <dbReference type="EMBL" id="CAB4047646.1"/>
    </source>
</evidence>
<dbReference type="EC" id="2.3.1.-" evidence="2"/>
<dbReference type="EMBL" id="CADILN010000001">
    <property type="protein sequence ID" value="CAB4047646.1"/>
    <property type="molecule type" value="Genomic_DNA"/>
</dbReference>
<evidence type="ECO:0000313" key="2">
    <source>
        <dbReference type="EMBL" id="CAB3647650.1"/>
    </source>
</evidence>
<dbReference type="Pfam" id="PF13302">
    <property type="entry name" value="Acetyltransf_3"/>
    <property type="match status" value="1"/>
</dbReference>
<dbReference type="GeneID" id="27799980"/>
<name>A0A6J4ZZA0_9BURK</name>
<dbReference type="PANTHER" id="PTHR43792">
    <property type="entry name" value="GNAT FAMILY, PUTATIVE (AFU_ORTHOLOGUE AFUA_3G00765)-RELATED-RELATED"/>
    <property type="match status" value="1"/>
</dbReference>
<reference evidence="4 5" key="1">
    <citation type="submission" date="2020-04" db="EMBL/GenBank/DDBJ databases">
        <authorList>
            <person name="De Canck E."/>
        </authorList>
    </citation>
    <scope>NUCLEOTIDE SEQUENCE [LARGE SCALE GENOMIC DNA]</scope>
    <source>
        <strain evidence="2 5">LMG 22037</strain>
        <strain evidence="3 4">LMG 9964</strain>
    </source>
</reference>